<keyword evidence="4 7" id="KW-0326">Glycosidase</keyword>
<dbReference type="Gene3D" id="3.90.182.10">
    <property type="entry name" value="Toxin - Anthrax Protective Antigen,domain 1"/>
    <property type="match status" value="1"/>
</dbReference>
<dbReference type="SUPFAM" id="SSF56988">
    <property type="entry name" value="Anthrax protective antigen"/>
    <property type="match status" value="1"/>
</dbReference>
<dbReference type="Pfam" id="PF02929">
    <property type="entry name" value="Bgal_small_N"/>
    <property type="match status" value="1"/>
</dbReference>
<reference evidence="7" key="1">
    <citation type="submission" date="2018-06" db="EMBL/GenBank/DDBJ databases">
        <authorList>
            <person name="Zhirakovskaya E."/>
        </authorList>
    </citation>
    <scope>NUCLEOTIDE SEQUENCE</scope>
</reference>
<evidence type="ECO:0000259" key="6">
    <source>
        <dbReference type="PROSITE" id="PS51820"/>
    </source>
</evidence>
<dbReference type="PROSITE" id="PS00608">
    <property type="entry name" value="GLYCOSYL_HYDROL_F2_2"/>
    <property type="match status" value="1"/>
</dbReference>
<dbReference type="GO" id="GO:0009341">
    <property type="term" value="C:beta-galactosidase complex"/>
    <property type="evidence" value="ECO:0007669"/>
    <property type="project" value="InterPro"/>
</dbReference>
<dbReference type="SMART" id="SM01038">
    <property type="entry name" value="Bgal_small_N"/>
    <property type="match status" value="1"/>
</dbReference>
<evidence type="ECO:0000313" key="7">
    <source>
        <dbReference type="EMBL" id="VAX17974.1"/>
    </source>
</evidence>
<dbReference type="InterPro" id="IPR011658">
    <property type="entry name" value="PA14_dom"/>
</dbReference>
<dbReference type="Pfam" id="PF13290">
    <property type="entry name" value="CHB_HEX_C_1"/>
    <property type="match status" value="2"/>
</dbReference>
<evidence type="ECO:0000256" key="4">
    <source>
        <dbReference type="ARBA" id="ARBA00023295"/>
    </source>
</evidence>
<dbReference type="InterPro" id="IPR059177">
    <property type="entry name" value="GH29D-like_dom"/>
</dbReference>
<dbReference type="InterPro" id="IPR036156">
    <property type="entry name" value="Beta-gal/glucu_dom_sf"/>
</dbReference>
<dbReference type="PRINTS" id="PR00132">
    <property type="entry name" value="GLHYDRLASE2"/>
</dbReference>
<dbReference type="SUPFAM" id="SSF74650">
    <property type="entry name" value="Galactose mutarotase-like"/>
    <property type="match status" value="1"/>
</dbReference>
<dbReference type="SUPFAM" id="SSF49303">
    <property type="entry name" value="beta-Galactosidase/glucuronidase domain"/>
    <property type="match status" value="1"/>
</dbReference>
<gene>
    <name evidence="7" type="ORF">MNBD_IGNAVI01-582</name>
</gene>
<dbReference type="InterPro" id="IPR050347">
    <property type="entry name" value="Bact_Beta-galactosidase"/>
</dbReference>
<dbReference type="InterPro" id="IPR006103">
    <property type="entry name" value="Glyco_hydro_2_cat"/>
</dbReference>
<comment type="catalytic activity">
    <reaction evidence="1">
        <text>Hydrolysis of terminal non-reducing beta-D-galactose residues in beta-D-galactosides.</text>
        <dbReference type="EC" id="3.2.1.23"/>
    </reaction>
</comment>
<dbReference type="InterPro" id="IPR037524">
    <property type="entry name" value="PA14/GLEYA"/>
</dbReference>
<dbReference type="GO" id="GO:0004565">
    <property type="term" value="F:beta-galactosidase activity"/>
    <property type="evidence" value="ECO:0007669"/>
    <property type="project" value="UniProtKB-EC"/>
</dbReference>
<dbReference type="InterPro" id="IPR004199">
    <property type="entry name" value="B-gal_small/dom_5"/>
</dbReference>
<dbReference type="InterPro" id="IPR014718">
    <property type="entry name" value="GH-type_carb-bd"/>
</dbReference>
<dbReference type="EMBL" id="UOGD01000090">
    <property type="protein sequence ID" value="VAX17974.1"/>
    <property type="molecule type" value="Genomic_DNA"/>
</dbReference>
<dbReference type="InterPro" id="IPR011013">
    <property type="entry name" value="Gal_mutarotase_sf_dom"/>
</dbReference>
<protein>
    <recommendedName>
        <fullName evidence="2">beta-galactosidase</fullName>
        <ecNumber evidence="2">3.2.1.23</ecNumber>
    </recommendedName>
    <alternativeName>
        <fullName evidence="5">Lactase</fullName>
    </alternativeName>
</protein>
<organism evidence="7">
    <name type="scientific">hydrothermal vent metagenome</name>
    <dbReference type="NCBI Taxonomy" id="652676"/>
    <lineage>
        <taxon>unclassified sequences</taxon>
        <taxon>metagenomes</taxon>
        <taxon>ecological metagenomes</taxon>
    </lineage>
</organism>
<dbReference type="InterPro" id="IPR013783">
    <property type="entry name" value="Ig-like_fold"/>
</dbReference>
<dbReference type="InterPro" id="IPR006101">
    <property type="entry name" value="Glyco_hydro_2"/>
</dbReference>
<dbReference type="Gene3D" id="2.70.98.10">
    <property type="match status" value="1"/>
</dbReference>
<accession>A0A3B1C1U1</accession>
<evidence type="ECO:0000256" key="2">
    <source>
        <dbReference type="ARBA" id="ARBA00012756"/>
    </source>
</evidence>
<dbReference type="Gene3D" id="3.20.20.80">
    <property type="entry name" value="Glycosidases"/>
    <property type="match status" value="1"/>
</dbReference>
<dbReference type="EC" id="3.2.1.23" evidence="2"/>
<dbReference type="GO" id="GO:0030246">
    <property type="term" value="F:carbohydrate binding"/>
    <property type="evidence" value="ECO:0007669"/>
    <property type="project" value="InterPro"/>
</dbReference>
<evidence type="ECO:0000256" key="5">
    <source>
        <dbReference type="ARBA" id="ARBA00032230"/>
    </source>
</evidence>
<dbReference type="PANTHER" id="PTHR46323:SF2">
    <property type="entry name" value="BETA-GALACTOSIDASE"/>
    <property type="match status" value="1"/>
</dbReference>
<dbReference type="SUPFAM" id="SSF51445">
    <property type="entry name" value="(Trans)glycosidases"/>
    <property type="match status" value="1"/>
</dbReference>
<evidence type="ECO:0000256" key="1">
    <source>
        <dbReference type="ARBA" id="ARBA00001412"/>
    </source>
</evidence>
<keyword evidence="3 7" id="KW-0378">Hydrolase</keyword>
<dbReference type="AlphaFoldDB" id="A0A3B1C1U1"/>
<dbReference type="Pfam" id="PF07691">
    <property type="entry name" value="PA14"/>
    <property type="match status" value="1"/>
</dbReference>
<evidence type="ECO:0000256" key="3">
    <source>
        <dbReference type="ARBA" id="ARBA00022801"/>
    </source>
</evidence>
<dbReference type="GO" id="GO:0005990">
    <property type="term" value="P:lactose catabolic process"/>
    <property type="evidence" value="ECO:0007669"/>
    <property type="project" value="TreeGrafter"/>
</dbReference>
<dbReference type="Pfam" id="PF02836">
    <property type="entry name" value="Glyco_hydro_2_C"/>
    <property type="match status" value="1"/>
</dbReference>
<dbReference type="Pfam" id="PF16353">
    <property type="entry name" value="LacZ_4"/>
    <property type="match status" value="1"/>
</dbReference>
<sequence length="949" mass="106707">MRTSHYPNDPYWYKLCDEFGMYLVDETNVESHGANGLLPRSDPKWTAAVVDRIKSMIQRDKNHPSIVMWSLGNEAGMGDNFFVMRDYAHKADPSRPVHYEGYNDAADVYSRMYPATKSMIEYTAGDDKRPYFICEYSLTKGNSSGGLQAYWDVIESNPIFMGACIWEWADHGLYKKDKNGTEYFAYGGDFGPEGTPSDGNDCINGLVFPDKTFSPKMWEVKKVYQNIDAEAVDLLQGKVKIRNKFSFTNLNKYNAKWEIAEDGVVIESGEIGKIDVEPLKEKIITIPLPVIKAKPGAEYLFKIIFTQSEKTLWADKGFKIAWDQFEIPVKAESEVMKSNSDLSEIQSVEKGNSIIVSGEKFKIVFDKSNGSIQSLNYGGNELLSEKDGAISGPTLAVYRAPIDNEQYMGLEWREYGMDKPTIVVESFKVDQVDKGKIQISVQINNKMKNESGFVHKCIYTILGNGDIYADNQMYPYGKLPSPAQIGVSFILSPELENIKWFGRGPYGNYYDRKTGAAIGLYSSTVEEQYVPYITPQSNGSKQDVRWVLFSNDQNQGVMFVNRNEPFAINALHYSQQNLESAKHTNELKRDDDVYFTLAAYERGVGGSGEGIRVNPKEDVEKSPTLFSYIIRPYNLNDGDVSEFARESNLYVVSAPPIISRDALGFVTMESITQEAEIYYTTDGSKPTKKSMKCTKEFVQYSSATIKAVSIFHGEMSPITTVKVEQLQVLPPKIIPVNRYFANTISVTLESPMPGAELRYTLDGTEPNAGSALYINPFLIKRTSTLKVKAFKEGCIPSDIITSMYELVKLGEGVEVRFYKGKFGATPNYLSMTPDKISKTDQFQLEDIELVPTHYALLLIGAVNINKAGEYVFYCGSNDGSKLYVDNTLLIDNDGGHGYQEKYGKINLDEGVHKIEVRYFQQGGGQELKVSWQGPGFEKREMTPEDLFNN</sequence>
<feature type="domain" description="PA14" evidence="6">
    <location>
        <begin position="808"/>
        <end position="946"/>
    </location>
</feature>
<dbReference type="PANTHER" id="PTHR46323">
    <property type="entry name" value="BETA-GALACTOSIDASE"/>
    <property type="match status" value="1"/>
</dbReference>
<dbReference type="Gene3D" id="2.60.40.10">
    <property type="entry name" value="Immunoglobulins"/>
    <property type="match status" value="1"/>
</dbReference>
<proteinExistence type="predicted"/>
<dbReference type="PROSITE" id="PS51820">
    <property type="entry name" value="PA14"/>
    <property type="match status" value="1"/>
</dbReference>
<dbReference type="InterPro" id="IPR017853">
    <property type="entry name" value="GH"/>
</dbReference>
<name>A0A3B1C1U1_9ZZZZ</name>
<dbReference type="InterPro" id="IPR032312">
    <property type="entry name" value="LacZ_4"/>
</dbReference>
<dbReference type="InterPro" id="IPR023232">
    <property type="entry name" value="Glyco_hydro_2_AS"/>
</dbReference>
<dbReference type="SMART" id="SM00758">
    <property type="entry name" value="PA14"/>
    <property type="match status" value="1"/>
</dbReference>